<dbReference type="PRINTS" id="PR00078">
    <property type="entry name" value="G3PDHDRGNASE"/>
</dbReference>
<dbReference type="Pfam" id="PF02800">
    <property type="entry name" value="Gp_dh_C"/>
    <property type="match status" value="1"/>
</dbReference>
<name>A0ABT4S4C5_9ACTN</name>
<dbReference type="PANTHER" id="PTHR43148">
    <property type="entry name" value="GLYCERALDEHYDE-3-PHOSPHATE DEHYDROGENASE 2"/>
    <property type="match status" value="1"/>
</dbReference>
<protein>
    <submittedName>
        <fullName evidence="5">Type I glyceraldehyde-3-phosphate dehydrogenase</fullName>
    </submittedName>
</protein>
<evidence type="ECO:0000313" key="5">
    <source>
        <dbReference type="EMBL" id="MDA0632063.1"/>
    </source>
</evidence>
<dbReference type="Gene3D" id="3.30.360.10">
    <property type="entry name" value="Dihydrodipicolinate Reductase, domain 2"/>
    <property type="match status" value="1"/>
</dbReference>
<gene>
    <name evidence="5" type="primary">gap</name>
    <name evidence="5" type="ORF">OUY22_01440</name>
</gene>
<keyword evidence="2" id="KW-0560">Oxidoreductase</keyword>
<accession>A0ABT4S4C5</accession>
<dbReference type="InterPro" id="IPR020829">
    <property type="entry name" value="GlycerAld_3-P_DH_cat"/>
</dbReference>
<organism evidence="5 6">
    <name type="scientific">Nonomuraea corallina</name>
    <dbReference type="NCBI Taxonomy" id="2989783"/>
    <lineage>
        <taxon>Bacteria</taxon>
        <taxon>Bacillati</taxon>
        <taxon>Actinomycetota</taxon>
        <taxon>Actinomycetes</taxon>
        <taxon>Streptosporangiales</taxon>
        <taxon>Streptosporangiaceae</taxon>
        <taxon>Nonomuraea</taxon>
    </lineage>
</organism>
<evidence type="ECO:0000313" key="6">
    <source>
        <dbReference type="Proteomes" id="UP001144036"/>
    </source>
</evidence>
<dbReference type="InterPro" id="IPR036291">
    <property type="entry name" value="NAD(P)-bd_dom_sf"/>
</dbReference>
<dbReference type="InterPro" id="IPR006424">
    <property type="entry name" value="Glyceraldehyde-3-P_DH_1"/>
</dbReference>
<evidence type="ECO:0000259" key="4">
    <source>
        <dbReference type="SMART" id="SM00846"/>
    </source>
</evidence>
<dbReference type="PIRSF" id="PIRSF000149">
    <property type="entry name" value="GAP_DH"/>
    <property type="match status" value="1"/>
</dbReference>
<dbReference type="SUPFAM" id="SSF55347">
    <property type="entry name" value="Glyceraldehyde-3-phosphate dehydrogenase-like, C-terminal domain"/>
    <property type="match status" value="1"/>
</dbReference>
<comment type="caution">
    <text evidence="5">The sequence shown here is derived from an EMBL/GenBank/DDBJ whole genome shotgun (WGS) entry which is preliminary data.</text>
</comment>
<reference evidence="5" key="1">
    <citation type="submission" date="2022-11" db="EMBL/GenBank/DDBJ databases">
        <title>Nonomuraea corallina sp. nov., a new species of the genus Nonomuraea isolated from sea side sediment in Thai sea.</title>
        <authorList>
            <person name="Ngamcharungchit C."/>
            <person name="Matsumoto A."/>
            <person name="Suriyachadkun C."/>
            <person name="Panbangred W."/>
            <person name="Inahashi Y."/>
            <person name="Intra B."/>
        </authorList>
    </citation>
    <scope>NUCLEOTIDE SEQUENCE</scope>
    <source>
        <strain evidence="5">MCN248</strain>
    </source>
</reference>
<dbReference type="RefSeq" id="WP_270152841.1">
    <property type="nucleotide sequence ID" value="NZ_JAPNNL010000003.1"/>
</dbReference>
<evidence type="ECO:0000256" key="1">
    <source>
        <dbReference type="ARBA" id="ARBA00007406"/>
    </source>
</evidence>
<dbReference type="SMART" id="SM00846">
    <property type="entry name" value="Gp_dh_N"/>
    <property type="match status" value="1"/>
</dbReference>
<dbReference type="Gene3D" id="3.40.50.720">
    <property type="entry name" value="NAD(P)-binding Rossmann-like Domain"/>
    <property type="match status" value="1"/>
</dbReference>
<evidence type="ECO:0000256" key="2">
    <source>
        <dbReference type="ARBA" id="ARBA00023002"/>
    </source>
</evidence>
<dbReference type="NCBIfam" id="TIGR01534">
    <property type="entry name" value="GAPDH-I"/>
    <property type="match status" value="1"/>
</dbReference>
<dbReference type="InterPro" id="IPR020831">
    <property type="entry name" value="GlycerAld/Erythrose_P_DH"/>
</dbReference>
<proteinExistence type="inferred from homology"/>
<dbReference type="Proteomes" id="UP001144036">
    <property type="component" value="Unassembled WGS sequence"/>
</dbReference>
<sequence>MRIGINGFGRIGRAFLRRALRTDLEIVAVNDLTDAAALAHLLKHDSTYGPLDVPVTASPGLIEVDGRKISVTSCAEPERIDWRAHDVGLVIDATGRFRTRDALAGHLKADARRVLLSAPGKGLDATIVPGVNDAAHDPARHEIVSLASCTTNCVAPLVKVLHERFGLVRGFMTTIHAYTGDQRLLDAPHKDPRRARSAAVNIVPTTTGAARMVGQVLPELDGRLDGIAIRVPVEDGSITDLSAQLGRPVTAQEVNDAFAEAAAGELRGILRYSTDPLVSRDIVGDAASCVFDSGLTQASGDLVKVFGWYDNEWGYANRLVEMAGRMG</sequence>
<dbReference type="Pfam" id="PF00044">
    <property type="entry name" value="Gp_dh_N"/>
    <property type="match status" value="1"/>
</dbReference>
<feature type="domain" description="Glyceraldehyde 3-phosphate dehydrogenase NAD(P) binding" evidence="4">
    <location>
        <begin position="1"/>
        <end position="149"/>
    </location>
</feature>
<dbReference type="SUPFAM" id="SSF51735">
    <property type="entry name" value="NAD(P)-binding Rossmann-fold domains"/>
    <property type="match status" value="1"/>
</dbReference>
<dbReference type="InterPro" id="IPR020828">
    <property type="entry name" value="GlycerAld_3-P_DH_NAD(P)-bd"/>
</dbReference>
<evidence type="ECO:0000256" key="3">
    <source>
        <dbReference type="RuleBase" id="RU000397"/>
    </source>
</evidence>
<dbReference type="CDD" id="cd18126">
    <property type="entry name" value="GAPDH_I_C"/>
    <property type="match status" value="1"/>
</dbReference>
<dbReference type="EMBL" id="JAPNNL010000003">
    <property type="protein sequence ID" value="MDA0632063.1"/>
    <property type="molecule type" value="Genomic_DNA"/>
</dbReference>
<comment type="similarity">
    <text evidence="1 3">Belongs to the glyceraldehyde-3-phosphate dehydrogenase family.</text>
</comment>
<dbReference type="CDD" id="cd05214">
    <property type="entry name" value="GAPDH_I_N"/>
    <property type="match status" value="1"/>
</dbReference>
<keyword evidence="6" id="KW-1185">Reference proteome</keyword>